<dbReference type="GO" id="GO:0006355">
    <property type="term" value="P:regulation of DNA-templated transcription"/>
    <property type="evidence" value="ECO:0007669"/>
    <property type="project" value="InterPro"/>
</dbReference>
<feature type="DNA-binding region" description="OmpR/PhoB-type" evidence="3">
    <location>
        <begin position="131"/>
        <end position="230"/>
    </location>
</feature>
<dbReference type="InterPro" id="IPR011006">
    <property type="entry name" value="CheY-like_superfamily"/>
</dbReference>
<keyword evidence="2" id="KW-0597">Phosphoprotein</keyword>
<reference evidence="6" key="1">
    <citation type="submission" date="2022-11" db="EMBL/GenBank/DDBJ databases">
        <title>Minimal conservation of predation-associated metabolite biosynthetic gene clusters underscores biosynthetic potential of Myxococcota including descriptions for ten novel species: Archangium lansinium sp. nov., Myxococcus landrumus sp. nov., Nannocystis bai.</title>
        <authorList>
            <person name="Ahearne A."/>
            <person name="Stevens C."/>
            <person name="Phillips K."/>
        </authorList>
    </citation>
    <scope>NUCLEOTIDE SEQUENCE</scope>
    <source>
        <strain evidence="6">Na p29</strain>
    </source>
</reference>
<evidence type="ECO:0000256" key="3">
    <source>
        <dbReference type="PROSITE-ProRule" id="PRU01091"/>
    </source>
</evidence>
<dbReference type="Pfam" id="PF00072">
    <property type="entry name" value="Response_reg"/>
    <property type="match status" value="1"/>
</dbReference>
<feature type="domain" description="Response regulatory" evidence="4">
    <location>
        <begin position="7"/>
        <end position="120"/>
    </location>
</feature>
<dbReference type="InterPro" id="IPR036388">
    <property type="entry name" value="WH-like_DNA-bd_sf"/>
</dbReference>
<dbReference type="CDD" id="cd00383">
    <property type="entry name" value="trans_reg_C"/>
    <property type="match status" value="1"/>
</dbReference>
<keyword evidence="7" id="KW-1185">Reference proteome</keyword>
<dbReference type="Gene3D" id="6.10.250.690">
    <property type="match status" value="1"/>
</dbReference>
<dbReference type="SMART" id="SM00448">
    <property type="entry name" value="REC"/>
    <property type="match status" value="1"/>
</dbReference>
<dbReference type="EMBL" id="JAPNKE010000002">
    <property type="protein sequence ID" value="MCY1004640.1"/>
    <property type="molecule type" value="Genomic_DNA"/>
</dbReference>
<dbReference type="SMART" id="SM00862">
    <property type="entry name" value="Trans_reg_C"/>
    <property type="match status" value="1"/>
</dbReference>
<dbReference type="Pfam" id="PF00486">
    <property type="entry name" value="Trans_reg_C"/>
    <property type="match status" value="1"/>
</dbReference>
<evidence type="ECO:0000259" key="5">
    <source>
        <dbReference type="PROSITE" id="PS51755"/>
    </source>
</evidence>
<evidence type="ECO:0000256" key="1">
    <source>
        <dbReference type="ARBA" id="ARBA00023125"/>
    </source>
</evidence>
<sequence length="233" mass="26210">MTEASALILLVEDDPTVRRSLRTILVDRGFRVIEAETAAEAVARAGEHNPDLVLLDLGLPDRDGITVVTALRTWSLAPVIVLSARGQEDDKITALDAGADDYLIKPFSANELLARIRVALRHVAQRSPSRDAVFELGDVTVDLGRRLVTRAGQEIHLTPHEYKLLEVLLRHADRVVTHRQLLKDVWGPGHTSETRYLRVYMVALRQKLEPEPARPRWLLTETGVGYRLRLDRD</sequence>
<evidence type="ECO:0000259" key="4">
    <source>
        <dbReference type="PROSITE" id="PS50110"/>
    </source>
</evidence>
<keyword evidence="1 3" id="KW-0238">DNA-binding</keyword>
<dbReference type="RefSeq" id="WP_267766204.1">
    <property type="nucleotide sequence ID" value="NZ_JAPNKE010000002.1"/>
</dbReference>
<dbReference type="Gene3D" id="3.40.50.2300">
    <property type="match status" value="1"/>
</dbReference>
<evidence type="ECO:0000256" key="2">
    <source>
        <dbReference type="PROSITE-ProRule" id="PRU00169"/>
    </source>
</evidence>
<dbReference type="GO" id="GO:0000156">
    <property type="term" value="F:phosphorelay response regulator activity"/>
    <property type="evidence" value="ECO:0007669"/>
    <property type="project" value="TreeGrafter"/>
</dbReference>
<name>A0A9X3EJ44_9BACT</name>
<dbReference type="PANTHER" id="PTHR48111:SF50">
    <property type="entry name" value="KDP OPERON TRANSCRIPTIONAL REGULATORY PROTEIN KDPE"/>
    <property type="match status" value="1"/>
</dbReference>
<evidence type="ECO:0000313" key="7">
    <source>
        <dbReference type="Proteomes" id="UP001150924"/>
    </source>
</evidence>
<comment type="caution">
    <text evidence="6">The sequence shown here is derived from an EMBL/GenBank/DDBJ whole genome shotgun (WGS) entry which is preliminary data.</text>
</comment>
<dbReference type="AlphaFoldDB" id="A0A9X3EJ44"/>
<dbReference type="GO" id="GO:0000976">
    <property type="term" value="F:transcription cis-regulatory region binding"/>
    <property type="evidence" value="ECO:0007669"/>
    <property type="project" value="TreeGrafter"/>
</dbReference>
<dbReference type="SUPFAM" id="SSF52172">
    <property type="entry name" value="CheY-like"/>
    <property type="match status" value="1"/>
</dbReference>
<dbReference type="FunFam" id="1.10.10.10:FF:000210">
    <property type="entry name" value="Winged-helix transcriptional response regulator KdpE"/>
    <property type="match status" value="1"/>
</dbReference>
<organism evidence="6 7">
    <name type="scientific">Nannocystis pusilla</name>
    <dbReference type="NCBI Taxonomy" id="889268"/>
    <lineage>
        <taxon>Bacteria</taxon>
        <taxon>Pseudomonadati</taxon>
        <taxon>Myxococcota</taxon>
        <taxon>Polyangia</taxon>
        <taxon>Nannocystales</taxon>
        <taxon>Nannocystaceae</taxon>
        <taxon>Nannocystis</taxon>
    </lineage>
</organism>
<evidence type="ECO:0000313" key="6">
    <source>
        <dbReference type="EMBL" id="MCY1004640.1"/>
    </source>
</evidence>
<dbReference type="InterPro" id="IPR039420">
    <property type="entry name" value="WalR-like"/>
</dbReference>
<accession>A0A9X3EJ44</accession>
<protein>
    <submittedName>
        <fullName evidence="6">Response regulator</fullName>
    </submittedName>
</protein>
<dbReference type="InterPro" id="IPR001867">
    <property type="entry name" value="OmpR/PhoB-type_DNA-bd"/>
</dbReference>
<dbReference type="Proteomes" id="UP001150924">
    <property type="component" value="Unassembled WGS sequence"/>
</dbReference>
<feature type="modified residue" description="4-aspartylphosphate" evidence="2">
    <location>
        <position position="56"/>
    </location>
</feature>
<dbReference type="InterPro" id="IPR001789">
    <property type="entry name" value="Sig_transdc_resp-reg_receiver"/>
</dbReference>
<dbReference type="GO" id="GO:0005829">
    <property type="term" value="C:cytosol"/>
    <property type="evidence" value="ECO:0007669"/>
    <property type="project" value="TreeGrafter"/>
</dbReference>
<feature type="domain" description="OmpR/PhoB-type" evidence="5">
    <location>
        <begin position="131"/>
        <end position="230"/>
    </location>
</feature>
<proteinExistence type="predicted"/>
<dbReference type="PROSITE" id="PS51755">
    <property type="entry name" value="OMPR_PHOB"/>
    <property type="match status" value="1"/>
</dbReference>
<dbReference type="PANTHER" id="PTHR48111">
    <property type="entry name" value="REGULATOR OF RPOS"/>
    <property type="match status" value="1"/>
</dbReference>
<dbReference type="PROSITE" id="PS50110">
    <property type="entry name" value="RESPONSE_REGULATORY"/>
    <property type="match status" value="1"/>
</dbReference>
<gene>
    <name evidence="6" type="ORF">OV079_03460</name>
</gene>
<dbReference type="Gene3D" id="1.10.10.10">
    <property type="entry name" value="Winged helix-like DNA-binding domain superfamily/Winged helix DNA-binding domain"/>
    <property type="match status" value="1"/>
</dbReference>
<dbReference type="GO" id="GO:0032993">
    <property type="term" value="C:protein-DNA complex"/>
    <property type="evidence" value="ECO:0007669"/>
    <property type="project" value="TreeGrafter"/>
</dbReference>